<name>A0A2K3DU20_CHLRE</name>
<dbReference type="GO" id="GO:0032040">
    <property type="term" value="C:small-subunit processome"/>
    <property type="evidence" value="ECO:0000318"/>
    <property type="project" value="GO_Central"/>
</dbReference>
<dbReference type="EMBL" id="CM008965">
    <property type="protein sequence ID" value="PNW84029.1"/>
    <property type="molecule type" value="Genomic_DNA"/>
</dbReference>
<keyword evidence="8" id="KW-1185">Reference proteome</keyword>
<dbReference type="Gramene" id="PNW84029">
    <property type="protein sequence ID" value="PNW84029"/>
    <property type="gene ID" value="CHLRE_04g218300v5"/>
</dbReference>
<dbReference type="Proteomes" id="UP000006906">
    <property type="component" value="Chromosome 4"/>
</dbReference>
<dbReference type="Pfam" id="PF06862">
    <property type="entry name" value="Utp25_C"/>
    <property type="match status" value="1"/>
</dbReference>
<evidence type="ECO:0000256" key="1">
    <source>
        <dbReference type="ARBA" id="ARBA00004604"/>
    </source>
</evidence>
<evidence type="ECO:0008006" key="9">
    <source>
        <dbReference type="Google" id="ProtNLM"/>
    </source>
</evidence>
<feature type="compositionally biased region" description="Gly residues" evidence="4">
    <location>
        <begin position="159"/>
        <end position="173"/>
    </location>
</feature>
<feature type="region of interest" description="Disordered" evidence="4">
    <location>
        <begin position="660"/>
        <end position="734"/>
    </location>
</feature>
<feature type="compositionally biased region" description="Acidic residues" evidence="4">
    <location>
        <begin position="292"/>
        <end position="318"/>
    </location>
</feature>
<evidence type="ECO:0000256" key="2">
    <source>
        <dbReference type="ARBA" id="ARBA00009223"/>
    </source>
</evidence>
<feature type="region of interest" description="Disordered" evidence="4">
    <location>
        <begin position="604"/>
        <end position="625"/>
    </location>
</feature>
<feature type="region of interest" description="Disordered" evidence="4">
    <location>
        <begin position="13"/>
        <end position="132"/>
    </location>
</feature>
<dbReference type="GO" id="GO:0000462">
    <property type="term" value="P:maturation of SSU-rRNA from tricistronic rRNA transcript (SSU-rRNA, 5.8S rRNA, LSU-rRNA)"/>
    <property type="evidence" value="ECO:0000318"/>
    <property type="project" value="GO_Central"/>
</dbReference>
<reference evidence="7 8" key="1">
    <citation type="journal article" date="2007" name="Science">
        <title>The Chlamydomonas genome reveals the evolution of key animal and plant functions.</title>
        <authorList>
            <person name="Merchant S.S."/>
            <person name="Prochnik S.E."/>
            <person name="Vallon O."/>
            <person name="Harris E.H."/>
            <person name="Karpowicz S.J."/>
            <person name="Witman G.B."/>
            <person name="Terry A."/>
            <person name="Salamov A."/>
            <person name="Fritz-Laylin L.K."/>
            <person name="Marechal-Drouard L."/>
            <person name="Marshall W.F."/>
            <person name="Qu L.H."/>
            <person name="Nelson D.R."/>
            <person name="Sanderfoot A.A."/>
            <person name="Spalding M.H."/>
            <person name="Kapitonov V.V."/>
            <person name="Ren Q."/>
            <person name="Ferris P."/>
            <person name="Lindquist E."/>
            <person name="Shapiro H."/>
            <person name="Lucas S.M."/>
            <person name="Grimwood J."/>
            <person name="Schmutz J."/>
            <person name="Cardol P."/>
            <person name="Cerutti H."/>
            <person name="Chanfreau G."/>
            <person name="Chen C.L."/>
            <person name="Cognat V."/>
            <person name="Croft M.T."/>
            <person name="Dent R."/>
            <person name="Dutcher S."/>
            <person name="Fernandez E."/>
            <person name="Fukuzawa H."/>
            <person name="Gonzalez-Ballester D."/>
            <person name="Gonzalez-Halphen D."/>
            <person name="Hallmann A."/>
            <person name="Hanikenne M."/>
            <person name="Hippler M."/>
            <person name="Inwood W."/>
            <person name="Jabbari K."/>
            <person name="Kalanon M."/>
            <person name="Kuras R."/>
            <person name="Lefebvre P.A."/>
            <person name="Lemaire S.D."/>
            <person name="Lobanov A.V."/>
            <person name="Lohr M."/>
            <person name="Manuell A."/>
            <person name="Meier I."/>
            <person name="Mets L."/>
            <person name="Mittag M."/>
            <person name="Mittelmeier T."/>
            <person name="Moroney J.V."/>
            <person name="Moseley J."/>
            <person name="Napoli C."/>
            <person name="Nedelcu A.M."/>
            <person name="Niyogi K."/>
            <person name="Novoselov S.V."/>
            <person name="Paulsen I.T."/>
            <person name="Pazour G."/>
            <person name="Purton S."/>
            <person name="Ral J.P."/>
            <person name="Riano-Pachon D.M."/>
            <person name="Riekhof W."/>
            <person name="Rymarquis L."/>
            <person name="Schroda M."/>
            <person name="Stern D."/>
            <person name="Umen J."/>
            <person name="Willows R."/>
            <person name="Wilson N."/>
            <person name="Zimmer S.L."/>
            <person name="Allmer J."/>
            <person name="Balk J."/>
            <person name="Bisova K."/>
            <person name="Chen C.J."/>
            <person name="Elias M."/>
            <person name="Gendler K."/>
            <person name="Hauser C."/>
            <person name="Lamb M.R."/>
            <person name="Ledford H."/>
            <person name="Long J.C."/>
            <person name="Minagawa J."/>
            <person name="Page M.D."/>
            <person name="Pan J."/>
            <person name="Pootakham W."/>
            <person name="Roje S."/>
            <person name="Rose A."/>
            <person name="Stahlberg E."/>
            <person name="Terauchi A.M."/>
            <person name="Yang P."/>
            <person name="Ball S."/>
            <person name="Bowler C."/>
            <person name="Dieckmann C.L."/>
            <person name="Gladyshev V.N."/>
            <person name="Green P."/>
            <person name="Jorgensen R."/>
            <person name="Mayfield S."/>
            <person name="Mueller-Roeber B."/>
            <person name="Rajamani S."/>
            <person name="Sayre R.T."/>
            <person name="Brokstein P."/>
            <person name="Dubchak I."/>
            <person name="Goodstein D."/>
            <person name="Hornick L."/>
            <person name="Huang Y.W."/>
            <person name="Jhaveri J."/>
            <person name="Luo Y."/>
            <person name="Martinez D."/>
            <person name="Ngau W.C."/>
            <person name="Otillar B."/>
            <person name="Poliakov A."/>
            <person name="Porter A."/>
            <person name="Szajkowski L."/>
            <person name="Werner G."/>
            <person name="Zhou K."/>
            <person name="Grigoriev I.V."/>
            <person name="Rokhsar D.S."/>
            <person name="Grossman A.R."/>
        </authorList>
    </citation>
    <scope>NUCLEOTIDE SEQUENCE [LARGE SCALE GENOMIC DNA]</scope>
    <source>
        <strain evidence="8">CC-503</strain>
    </source>
</reference>
<dbReference type="GO" id="GO:0034511">
    <property type="term" value="F:U3 snoRNA binding"/>
    <property type="evidence" value="ECO:0000318"/>
    <property type="project" value="GO_Central"/>
</dbReference>
<gene>
    <name evidence="7" type="ORF">CHLRE_04g218300v5</name>
</gene>
<comment type="subcellular location">
    <subcellularLocation>
        <location evidence="1">Nucleus</location>
        <location evidence="1">Nucleolus</location>
    </subcellularLocation>
</comment>
<dbReference type="GeneID" id="5717837"/>
<protein>
    <recommendedName>
        <fullName evidence="9">U3 small nucleolar RNA-associated protein 25</fullName>
    </recommendedName>
</protein>
<dbReference type="InterPro" id="IPR053940">
    <property type="entry name" value="UTP25_NTPase-like"/>
</dbReference>
<evidence type="ECO:0000256" key="3">
    <source>
        <dbReference type="ARBA" id="ARBA00023242"/>
    </source>
</evidence>
<dbReference type="OrthoDB" id="10264378at2759"/>
<evidence type="ECO:0000313" key="7">
    <source>
        <dbReference type="EMBL" id="PNW84029.1"/>
    </source>
</evidence>
<dbReference type="InterPro" id="IPR053939">
    <property type="entry name" value="UTP25_C"/>
</dbReference>
<dbReference type="InterPro" id="IPR010678">
    <property type="entry name" value="UTP25"/>
</dbReference>
<dbReference type="ExpressionAtlas" id="A0A2K3DU20">
    <property type="expression patterns" value="baseline"/>
</dbReference>
<evidence type="ECO:0000259" key="6">
    <source>
        <dbReference type="Pfam" id="PF22916"/>
    </source>
</evidence>
<accession>A0A2K3DU20</accession>
<dbReference type="RefSeq" id="XP_042925187.1">
    <property type="nucleotide sequence ID" value="XM_043061835.1"/>
</dbReference>
<feature type="compositionally biased region" description="Acidic residues" evidence="4">
    <location>
        <begin position="192"/>
        <end position="223"/>
    </location>
</feature>
<dbReference type="AlphaFoldDB" id="A0A2K3DU20"/>
<feature type="compositionally biased region" description="Acidic residues" evidence="4">
    <location>
        <begin position="681"/>
        <end position="712"/>
    </location>
</feature>
<dbReference type="Gene3D" id="3.40.50.300">
    <property type="entry name" value="P-loop containing nucleotide triphosphate hydrolases"/>
    <property type="match status" value="1"/>
</dbReference>
<feature type="compositionally biased region" description="Low complexity" evidence="4">
    <location>
        <begin position="397"/>
        <end position="415"/>
    </location>
</feature>
<dbReference type="PANTHER" id="PTHR12933">
    <property type="entry name" value="ORF PROTEIN-RELATED"/>
    <property type="match status" value="1"/>
</dbReference>
<evidence type="ECO:0000256" key="4">
    <source>
        <dbReference type="SAM" id="MobiDB-lite"/>
    </source>
</evidence>
<feature type="compositionally biased region" description="Low complexity" evidence="4">
    <location>
        <begin position="230"/>
        <end position="241"/>
    </location>
</feature>
<dbReference type="InterPro" id="IPR027417">
    <property type="entry name" value="P-loop_NTPase"/>
</dbReference>
<comment type="similarity">
    <text evidence="2">Belongs to the UTP25 family.</text>
</comment>
<dbReference type="KEGG" id="cre:CHLRE_04g218300v5"/>
<feature type="compositionally biased region" description="Low complexity" evidence="4">
    <location>
        <begin position="660"/>
        <end position="674"/>
    </location>
</feature>
<dbReference type="GO" id="GO:0005730">
    <property type="term" value="C:nucleolus"/>
    <property type="evidence" value="ECO:0000318"/>
    <property type="project" value="GO_Central"/>
</dbReference>
<dbReference type="InParanoid" id="A0A2K3DU20"/>
<evidence type="ECO:0000313" key="8">
    <source>
        <dbReference type="Proteomes" id="UP000006906"/>
    </source>
</evidence>
<sequence length="1174" mass="121593">MAGGKLARLLLVGGGASGRDGRTAASGAPAKAPAGDTNGAAARNGSSLAQPHAGKALKISAAGVSHNPPPAADSDADAGAGGLRPRKRRRGGAGRTVPLSKAAKAKRAKKEAGPSTKAPATTPDAVLAAGAEELDAERQQLLAGRSAYEALMSELSRGGAAGSSGRKAGGGGADSDLRALLQRLRNEQMGESSEEEEEEEEAVGEEGEGEEDGSDSEGGDGEEGAGMSIAELEAAVAAAEAEAAEAEAEAAAEAAALAGAKKQTPAAAAAAAAAAGKGGKGKGKLAVSGAEDGADGADEAEKDDEEEEDENDEEEEEGAALAGRRAGGGGASTSAANGGRPAAPVVDSWARHVGRELADWELVALESGKSDYRDAPPAEPHSRAWGGSARWQLRVFGSSSSSATTAATAAAAGSGAKKRKGGGSENGGAGVTAAAAAAAPAVGLTALPAAPPTLPEYGVKERLIGLWREVHKEEAAKREQQQQQQQPQEGREGKEGKQAAGGGGGGGGGPVLVGSDFVNEQQRSLFSLLNSYADVHLPARPYPTDASPSAPDPLMDAVLLHCLNHVTKAADRIKKNNAVLAAAAAREAAARDAARMAAMTAAAAGGGGAAGAGKRRRRNGRAVVPKPAADAAAAAAAAVAGAAGAEKAAGAEALANGHAEGNGGAAAASAADGAAEGRGEDVEETGTEAGNDEEEEQQEEAGQQEEKEEEQQEAGQQEEEKQPDAAAAAEGPARDMEAEALEGGTPRDQGFTRPKVLLLLPLRNSAFRAVRRLVRLALRETRSDSVQGKEKFLEQFTDPEEMAEEENMDEAARARLAAKPSEHRALFAGNIDDHFRLGIKVTKGAVKLFADLYQSDIIVASPVALATKLAEDKRADPHSQPDFLSSVELLVIDRADVMAMQNWAHVETVVAALNRLPRQQHGTDIMRVRDWYLAGQAARYRQTVLLSSHASAQANALVRATANHAGGVRLQVEQPGVLGAVVPQVRQLFERFHADSPAAVGDARFEFFMRTIWPRVKDSVSRGLLLFVPSYFDFVRLRNALKDDDSVDFATVSEYSSNAEVTRSRARFFHGQRRMLIYTERAHFYHRYRIRGIKDVLFYGLPDHGHFYPELLNLLEEGGAGAGAGAGLSGVAGFGHATVTALFCGWDVLQLERVVGSARARRMLRGESSTYMFC</sequence>
<dbReference type="Pfam" id="PF22916">
    <property type="entry name" value="UTP25_NTPase-like"/>
    <property type="match status" value="1"/>
</dbReference>
<feature type="region of interest" description="Disordered" evidence="4">
    <location>
        <begin position="397"/>
        <end position="429"/>
    </location>
</feature>
<feature type="compositionally biased region" description="Low complexity" evidence="4">
    <location>
        <begin position="24"/>
        <end position="35"/>
    </location>
</feature>
<proteinExistence type="inferred from homology"/>
<feature type="domain" description="UTP25 NTP hydrolase-like" evidence="6">
    <location>
        <begin position="744"/>
        <end position="967"/>
    </location>
</feature>
<dbReference type="PANTHER" id="PTHR12933:SF0">
    <property type="entry name" value="U3 SMALL NUCLEOLAR RNA-ASSOCIATED PROTEIN 25 HOMOLOG"/>
    <property type="match status" value="1"/>
</dbReference>
<feature type="domain" description="UTP25 C-terminal" evidence="5">
    <location>
        <begin position="978"/>
        <end position="1173"/>
    </location>
</feature>
<dbReference type="STRING" id="3055.A0A2K3DU20"/>
<dbReference type="GO" id="GO:0019843">
    <property type="term" value="F:rRNA binding"/>
    <property type="evidence" value="ECO:0000318"/>
    <property type="project" value="GO_Central"/>
</dbReference>
<dbReference type="FunCoup" id="A0A2K3DU20">
    <property type="interactions" value="2054"/>
</dbReference>
<evidence type="ECO:0000259" key="5">
    <source>
        <dbReference type="Pfam" id="PF06862"/>
    </source>
</evidence>
<keyword evidence="3" id="KW-0539">Nucleus</keyword>
<feature type="compositionally biased region" description="Gly residues" evidence="4">
    <location>
        <begin position="499"/>
        <end position="511"/>
    </location>
</feature>
<organism evidence="7 8">
    <name type="scientific">Chlamydomonas reinhardtii</name>
    <name type="common">Chlamydomonas smithii</name>
    <dbReference type="NCBI Taxonomy" id="3055"/>
    <lineage>
        <taxon>Eukaryota</taxon>
        <taxon>Viridiplantae</taxon>
        <taxon>Chlorophyta</taxon>
        <taxon>core chlorophytes</taxon>
        <taxon>Chlorophyceae</taxon>
        <taxon>CS clade</taxon>
        <taxon>Chlamydomonadales</taxon>
        <taxon>Chlamydomonadaceae</taxon>
        <taxon>Chlamydomonas</taxon>
    </lineage>
</organism>
<feature type="region of interest" description="Disordered" evidence="4">
    <location>
        <begin position="155"/>
        <end position="343"/>
    </location>
</feature>
<feature type="compositionally biased region" description="Low complexity" evidence="4">
    <location>
        <begin position="251"/>
        <end position="275"/>
    </location>
</feature>
<feature type="region of interest" description="Disordered" evidence="4">
    <location>
        <begin position="474"/>
        <end position="514"/>
    </location>
</feature>